<keyword evidence="5" id="KW-1185">Reference proteome</keyword>
<dbReference type="EMBL" id="NHTK01006013">
    <property type="protein sequence ID" value="PPQ68177.1"/>
    <property type="molecule type" value="Genomic_DNA"/>
</dbReference>
<dbReference type="InterPro" id="IPR017943">
    <property type="entry name" value="Bactericidal_perm-incr_a/b_dom"/>
</dbReference>
<feature type="compositionally biased region" description="Basic and acidic residues" evidence="1">
    <location>
        <begin position="247"/>
        <end position="272"/>
    </location>
</feature>
<evidence type="ECO:0000259" key="3">
    <source>
        <dbReference type="Pfam" id="PF19343"/>
    </source>
</evidence>
<dbReference type="InterPro" id="IPR027842">
    <property type="entry name" value="HAM1-like_C"/>
</dbReference>
<dbReference type="OrthoDB" id="19394at2759"/>
<feature type="region of interest" description="Disordered" evidence="1">
    <location>
        <begin position="205"/>
        <end position="335"/>
    </location>
</feature>
<dbReference type="Pfam" id="PF14613">
    <property type="entry name" value="HAM1_C"/>
    <property type="match status" value="1"/>
</dbReference>
<dbReference type="GO" id="GO:0008289">
    <property type="term" value="F:lipid binding"/>
    <property type="evidence" value="ECO:0007669"/>
    <property type="project" value="InterPro"/>
</dbReference>
<dbReference type="AlphaFoldDB" id="A0A409VPK7"/>
<gene>
    <name evidence="4" type="ORF">CVT24_005064</name>
</gene>
<evidence type="ECO:0000313" key="5">
    <source>
        <dbReference type="Proteomes" id="UP000284842"/>
    </source>
</evidence>
<evidence type="ECO:0000256" key="1">
    <source>
        <dbReference type="SAM" id="MobiDB-lite"/>
    </source>
</evidence>
<feature type="domain" description="HAM1-like C-terminal" evidence="2">
    <location>
        <begin position="715"/>
        <end position="861"/>
    </location>
</feature>
<evidence type="ECO:0000259" key="2">
    <source>
        <dbReference type="Pfam" id="PF14613"/>
    </source>
</evidence>
<dbReference type="PANTHER" id="PTHR31138:SF1">
    <property type="entry name" value="PDZ DOMAIN-CONTAINING PROTEIN"/>
    <property type="match status" value="1"/>
</dbReference>
<dbReference type="Proteomes" id="UP000284842">
    <property type="component" value="Unassembled WGS sequence"/>
</dbReference>
<reference evidence="4 5" key="1">
    <citation type="journal article" date="2018" name="Evol. Lett.">
        <title>Horizontal gene cluster transfer increased hallucinogenic mushroom diversity.</title>
        <authorList>
            <person name="Reynolds H.T."/>
            <person name="Vijayakumar V."/>
            <person name="Gluck-Thaler E."/>
            <person name="Korotkin H.B."/>
            <person name="Matheny P.B."/>
            <person name="Slot J.C."/>
        </authorList>
    </citation>
    <scope>NUCLEOTIDE SEQUENCE [LARGE SCALE GENOMIC DNA]</scope>
    <source>
        <strain evidence="4 5">2629</strain>
    </source>
</reference>
<feature type="compositionally biased region" description="Polar residues" evidence="1">
    <location>
        <begin position="859"/>
        <end position="882"/>
    </location>
</feature>
<feature type="region of interest" description="Disordered" evidence="1">
    <location>
        <begin position="859"/>
        <end position="897"/>
    </location>
</feature>
<feature type="compositionally biased region" description="Basic and acidic residues" evidence="1">
    <location>
        <begin position="285"/>
        <end position="330"/>
    </location>
</feature>
<dbReference type="InParanoid" id="A0A409VPK7"/>
<dbReference type="InterPro" id="IPR045967">
    <property type="entry name" value="HAM1-like_N"/>
</dbReference>
<name>A0A409VPK7_9AGAR</name>
<accession>A0A409VPK7</accession>
<proteinExistence type="predicted"/>
<dbReference type="PANTHER" id="PTHR31138">
    <property type="entry name" value="CHROMOSOME 19, WHOLE GENOME SHOTGUN SEQUENCE"/>
    <property type="match status" value="1"/>
</dbReference>
<feature type="domain" description="HAM1-like N-terminal" evidence="3">
    <location>
        <begin position="15"/>
        <end position="703"/>
    </location>
</feature>
<sequence>MSLPPAQKDISTHPGANAVTVPVDKQAKDADVQRKIKLYGIVQAFREGRLPSNAQIDSALSYVLSHSPVDVSSLSPEGQKLIQDVKDIIGTTRTMILDKNADELFQSFIWHTRSVDTSSVKDENLGELAPVDADKARGDKDQAVKHLRTLLNLVLTNSEARKLLSDFSVIGRDLLAITASKAGSSIAPSQDELRRVDQTAPNDQFITEGGRLAGPNETPVLEGRLPGTNKEVRHHPHEDDAYILNEDGSRKPVGEARREAQDTYREGRETYEGVKQQAVHQGMDAVRRPEKRDEIKGTAQEAKDTAQEQAREKQQEAENMSPEERQEKKGGMMGKVRQMRDGITDMIPQQHKDMARDNAKEYNERTRRFLSEDYFPEERRDQFIFRFKKVVLECQKHDDYQQSLTWLLDAFEEYLKHGRDVAQQGPDLAQHHAKQSNLDLCIAELRTLLERFANGQSMDIILSAMGALADDTKRDEALKEWFRAVNLYVRKVLLEPGYILEPDCNKHANRLRELGREFYDVKYRSHFDNLFDSVGTWFKAMGDDPINQQFGQDWARLTHHLLFNDEGNLQFKPELWNDIRKVILPTLIEEIGYVPIPRVEYTDDSLDLVVENLTLQGRNLFPNIVSFETNNYVKFSPYNAITDDHKHSMLLKLEHMQADMRDVAFYYRKKTGLPKMKDSGIADVLVGGSGISATIKLASVKHDKSSVFKVQHVDVRVDSLKFSIRDSKHDFLYKTLKPLATGLIKKQIQRAVEDALRTGLEYLDGQLVGVRDRMEEAKKNDGDNRATALKEIFARKKDEAASLKTNESRSQFKIVSDKRDSILRSHGHPAGWVNRTEEKKGEALKGEEWRSDAFTIVGNQKHGQGHNSGNTHTSKPVTSTAAPVTGAAHPSKATAHN</sequence>
<dbReference type="Gene3D" id="3.15.10.10">
    <property type="entry name" value="Bactericidal permeability-increasing protein, domain 1"/>
    <property type="match status" value="1"/>
</dbReference>
<protein>
    <submittedName>
        <fullName evidence="4">Uncharacterized protein</fullName>
    </submittedName>
</protein>
<dbReference type="Pfam" id="PF19343">
    <property type="entry name" value="HAM1_N"/>
    <property type="match status" value="1"/>
</dbReference>
<dbReference type="STRING" id="181874.A0A409VPK7"/>
<evidence type="ECO:0000313" key="4">
    <source>
        <dbReference type="EMBL" id="PPQ68177.1"/>
    </source>
</evidence>
<comment type="caution">
    <text evidence="4">The sequence shown here is derived from an EMBL/GenBank/DDBJ whole genome shotgun (WGS) entry which is preliminary data.</text>
</comment>
<organism evidence="4 5">
    <name type="scientific">Panaeolus cyanescens</name>
    <dbReference type="NCBI Taxonomy" id="181874"/>
    <lineage>
        <taxon>Eukaryota</taxon>
        <taxon>Fungi</taxon>
        <taxon>Dikarya</taxon>
        <taxon>Basidiomycota</taxon>
        <taxon>Agaricomycotina</taxon>
        <taxon>Agaricomycetes</taxon>
        <taxon>Agaricomycetidae</taxon>
        <taxon>Agaricales</taxon>
        <taxon>Agaricineae</taxon>
        <taxon>Galeropsidaceae</taxon>
        <taxon>Panaeolus</taxon>
    </lineage>
</organism>
<dbReference type="SUPFAM" id="SSF55394">
    <property type="entry name" value="Bactericidal permeability-increasing protein, BPI"/>
    <property type="match status" value="1"/>
</dbReference>